<organism evidence="2">
    <name type="scientific">Dichomitus squalens</name>
    <dbReference type="NCBI Taxonomy" id="114155"/>
    <lineage>
        <taxon>Eukaryota</taxon>
        <taxon>Fungi</taxon>
        <taxon>Dikarya</taxon>
        <taxon>Basidiomycota</taxon>
        <taxon>Agaricomycotina</taxon>
        <taxon>Agaricomycetes</taxon>
        <taxon>Polyporales</taxon>
        <taxon>Polyporaceae</taxon>
        <taxon>Dichomitus</taxon>
    </lineage>
</organism>
<evidence type="ECO:0000256" key="1">
    <source>
        <dbReference type="SAM" id="MobiDB-lite"/>
    </source>
</evidence>
<dbReference type="Proteomes" id="UP000292957">
    <property type="component" value="Unassembled WGS sequence"/>
</dbReference>
<accession>A0A4Q9MAY5</accession>
<reference evidence="2" key="1">
    <citation type="submission" date="2019-01" db="EMBL/GenBank/DDBJ databases">
        <title>Draft genome sequences of three monokaryotic isolates of the white-rot basidiomycete fungus Dichomitus squalens.</title>
        <authorList>
            <consortium name="DOE Joint Genome Institute"/>
            <person name="Lopez S.C."/>
            <person name="Andreopoulos B."/>
            <person name="Pangilinan J."/>
            <person name="Lipzen A."/>
            <person name="Riley R."/>
            <person name="Ahrendt S."/>
            <person name="Ng V."/>
            <person name="Barry K."/>
            <person name="Daum C."/>
            <person name="Grigoriev I.V."/>
            <person name="Hilden K.S."/>
            <person name="Makela M.R."/>
            <person name="de Vries R.P."/>
        </authorList>
    </citation>
    <scope>NUCLEOTIDE SEQUENCE [LARGE SCALE GENOMIC DNA]</scope>
    <source>
        <strain evidence="2">OM18370.1</strain>
    </source>
</reference>
<feature type="region of interest" description="Disordered" evidence="1">
    <location>
        <begin position="1"/>
        <end position="20"/>
    </location>
</feature>
<protein>
    <submittedName>
        <fullName evidence="2">Uncharacterized protein</fullName>
    </submittedName>
</protein>
<proteinExistence type="predicted"/>
<dbReference type="AlphaFoldDB" id="A0A4Q9MAY5"/>
<name>A0A4Q9MAY5_9APHY</name>
<evidence type="ECO:0000313" key="2">
    <source>
        <dbReference type="EMBL" id="TBU22896.1"/>
    </source>
</evidence>
<feature type="compositionally biased region" description="Polar residues" evidence="1">
    <location>
        <begin position="1"/>
        <end position="12"/>
    </location>
</feature>
<sequence length="76" mass="8136">MAFPTPGTSLVSHQLGRSAPGRASWHARLCERPRVFGGLCFVSSLTSRAHALPSGTLSERAVHPIAIQESRVAIFP</sequence>
<dbReference type="EMBL" id="ML143522">
    <property type="protein sequence ID" value="TBU22896.1"/>
    <property type="molecule type" value="Genomic_DNA"/>
</dbReference>
<gene>
    <name evidence="2" type="ORF">BD311DRAFT_112553</name>
</gene>